<sequence>MGTLVKYGLTGVMNTLVDYGVFALLHALLGVNYLIAQTASFACGTINSYVVNRSWTFGRRGRAQKAEMLKFLAVNGLMFGLSTSILVLCEEWLGWNALIGKAISIIAATGIGFILNRLWVFRESGPADEATKVASLVESEPGKS</sequence>
<evidence type="ECO:0000256" key="2">
    <source>
        <dbReference type="ARBA" id="ARBA00009399"/>
    </source>
</evidence>
<evidence type="ECO:0000256" key="3">
    <source>
        <dbReference type="ARBA" id="ARBA00022692"/>
    </source>
</evidence>
<comment type="similarity">
    <text evidence="2">Belongs to the GtrA family.</text>
</comment>
<evidence type="ECO:0000256" key="1">
    <source>
        <dbReference type="ARBA" id="ARBA00004141"/>
    </source>
</evidence>
<gene>
    <name evidence="8" type="ORF">B8V81_1559</name>
</gene>
<evidence type="ECO:0000313" key="9">
    <source>
        <dbReference type="Proteomes" id="UP000234789"/>
    </source>
</evidence>
<keyword evidence="9" id="KW-1185">Reference proteome</keyword>
<dbReference type="EMBL" id="NFEZ01000003">
    <property type="protein sequence ID" value="PLT47335.1"/>
    <property type="molecule type" value="Genomic_DNA"/>
</dbReference>
<dbReference type="InterPro" id="IPR051401">
    <property type="entry name" value="GtrA_CellWall_Glycosyl"/>
</dbReference>
<proteinExistence type="inferred from homology"/>
<feature type="transmembrane region" description="Helical" evidence="6">
    <location>
        <begin position="94"/>
        <end position="115"/>
    </location>
</feature>
<evidence type="ECO:0000259" key="7">
    <source>
        <dbReference type="Pfam" id="PF04138"/>
    </source>
</evidence>
<feature type="transmembrane region" description="Helical" evidence="6">
    <location>
        <begin position="71"/>
        <end position="88"/>
    </location>
</feature>
<dbReference type="PANTHER" id="PTHR38459">
    <property type="entry name" value="PROPHAGE BACTOPRENOL-LINKED GLUCOSE TRANSLOCASE HOMOLOG"/>
    <property type="match status" value="1"/>
</dbReference>
<feature type="transmembrane region" description="Helical" evidence="6">
    <location>
        <begin position="20"/>
        <end position="50"/>
    </location>
</feature>
<organism evidence="8 9">
    <name type="scientific">Paenibacillus pasadenensis</name>
    <dbReference type="NCBI Taxonomy" id="217090"/>
    <lineage>
        <taxon>Bacteria</taxon>
        <taxon>Bacillati</taxon>
        <taxon>Bacillota</taxon>
        <taxon>Bacilli</taxon>
        <taxon>Bacillales</taxon>
        <taxon>Paenibacillaceae</taxon>
        <taxon>Paenibacillus</taxon>
    </lineage>
</organism>
<reference evidence="8 9" key="1">
    <citation type="submission" date="2017-05" db="EMBL/GenBank/DDBJ databases">
        <title>Functional genome analysis of Paenibacillus pasadenensis strain R16: insights on endophytic life style and antifungal activity.</title>
        <authorList>
            <person name="Passera A."/>
            <person name="Marcolungo L."/>
            <person name="Casati P."/>
            <person name="Brasca M."/>
            <person name="Quaglino F."/>
            <person name="Delledonne M."/>
        </authorList>
    </citation>
    <scope>NUCLEOTIDE SEQUENCE [LARGE SCALE GENOMIC DNA]</scope>
    <source>
        <strain evidence="8 9">R16</strain>
    </source>
</reference>
<evidence type="ECO:0000256" key="5">
    <source>
        <dbReference type="ARBA" id="ARBA00023136"/>
    </source>
</evidence>
<comment type="caution">
    <text evidence="8">The sequence shown here is derived from an EMBL/GenBank/DDBJ whole genome shotgun (WGS) entry which is preliminary data.</text>
</comment>
<evidence type="ECO:0000256" key="6">
    <source>
        <dbReference type="SAM" id="Phobius"/>
    </source>
</evidence>
<name>A0A2N5NAJ1_9BACL</name>
<dbReference type="PANTHER" id="PTHR38459:SF1">
    <property type="entry name" value="PROPHAGE BACTOPRENOL-LINKED GLUCOSE TRANSLOCASE HOMOLOG"/>
    <property type="match status" value="1"/>
</dbReference>
<keyword evidence="4 6" id="KW-1133">Transmembrane helix</keyword>
<evidence type="ECO:0000256" key="4">
    <source>
        <dbReference type="ARBA" id="ARBA00022989"/>
    </source>
</evidence>
<protein>
    <recommendedName>
        <fullName evidence="7">GtrA/DPMS transmembrane domain-containing protein</fullName>
    </recommendedName>
</protein>
<evidence type="ECO:0000313" key="8">
    <source>
        <dbReference type="EMBL" id="PLT47335.1"/>
    </source>
</evidence>
<dbReference type="InterPro" id="IPR007267">
    <property type="entry name" value="GtrA_DPMS_TM"/>
</dbReference>
<comment type="subcellular location">
    <subcellularLocation>
        <location evidence="1">Membrane</location>
        <topology evidence="1">Multi-pass membrane protein</topology>
    </subcellularLocation>
</comment>
<accession>A0A2N5NAJ1</accession>
<dbReference type="Pfam" id="PF04138">
    <property type="entry name" value="GtrA_DPMS_TM"/>
    <property type="match status" value="1"/>
</dbReference>
<dbReference type="GO" id="GO:0000271">
    <property type="term" value="P:polysaccharide biosynthetic process"/>
    <property type="evidence" value="ECO:0007669"/>
    <property type="project" value="InterPro"/>
</dbReference>
<dbReference type="Proteomes" id="UP000234789">
    <property type="component" value="Unassembled WGS sequence"/>
</dbReference>
<keyword evidence="3 6" id="KW-0812">Transmembrane</keyword>
<dbReference type="AlphaFoldDB" id="A0A2N5NAJ1"/>
<feature type="domain" description="GtrA/DPMS transmembrane" evidence="7">
    <location>
        <begin position="6"/>
        <end position="121"/>
    </location>
</feature>
<dbReference type="GO" id="GO:0005886">
    <property type="term" value="C:plasma membrane"/>
    <property type="evidence" value="ECO:0007669"/>
    <property type="project" value="TreeGrafter"/>
</dbReference>
<keyword evidence="5 6" id="KW-0472">Membrane</keyword>